<dbReference type="InterPro" id="IPR002110">
    <property type="entry name" value="Ankyrin_rpt"/>
</dbReference>
<evidence type="ECO:0000256" key="1">
    <source>
        <dbReference type="PROSITE-ProRule" id="PRU00023"/>
    </source>
</evidence>
<dbReference type="Proteomes" id="UP000000852">
    <property type="component" value="Chromosome"/>
</dbReference>
<dbReference type="Gene3D" id="1.25.40.20">
    <property type="entry name" value="Ankyrin repeat-containing domain"/>
    <property type="match status" value="1"/>
</dbReference>
<dbReference type="eggNOG" id="COG0666">
    <property type="taxonomic scope" value="Bacteria"/>
</dbReference>
<evidence type="ECO:0000313" key="3">
    <source>
        <dbReference type="Proteomes" id="UP000000852"/>
    </source>
</evidence>
<dbReference type="STRING" id="485917.Phep_2896"/>
<dbReference type="RefSeq" id="WP_015808704.1">
    <property type="nucleotide sequence ID" value="NC_013061.1"/>
</dbReference>
<evidence type="ECO:0000313" key="2">
    <source>
        <dbReference type="EMBL" id="ACU05094.1"/>
    </source>
</evidence>
<feature type="repeat" description="ANK" evidence="1">
    <location>
        <begin position="108"/>
        <end position="140"/>
    </location>
</feature>
<dbReference type="InterPro" id="IPR036770">
    <property type="entry name" value="Ankyrin_rpt-contain_sf"/>
</dbReference>
<protein>
    <submittedName>
        <fullName evidence="2">Ankyrin</fullName>
    </submittedName>
</protein>
<name>C6Y1V2_PEDHD</name>
<gene>
    <name evidence="2" type="ordered locus">Phep_2896</name>
</gene>
<dbReference type="EMBL" id="CP001681">
    <property type="protein sequence ID" value="ACU05094.1"/>
    <property type="molecule type" value="Genomic_DNA"/>
</dbReference>
<keyword evidence="3" id="KW-1185">Reference proteome</keyword>
<sequence length="249" mass="27802">MTNYPQILIDIETHNVSGIQHYFKNGGSPNDVLNNLPLFTTMVEMYSRGPKFHFCIQAFINAGLQFEDEALLAVLADDAIKLENILKRDHSYIRKTYTLFRNTYTSLIGGTLMHFCAEYNSIGCAQVLLSYGADVNAKAALDEFGFGGHTPIFHTVNQNGNSSADMLYFLLENEADLTLTLKGLIWAKGYEWETFVPAVNPISYAMMGSLPQFQRKEETIAGIVSLLIKQAYGIEYTPPNVPNSYLSKG</sequence>
<dbReference type="Pfam" id="PF00023">
    <property type="entry name" value="Ank"/>
    <property type="match status" value="1"/>
</dbReference>
<dbReference type="PROSITE" id="PS50297">
    <property type="entry name" value="ANK_REP_REGION"/>
    <property type="match status" value="1"/>
</dbReference>
<dbReference type="PROSITE" id="PS50088">
    <property type="entry name" value="ANK_REPEAT"/>
    <property type="match status" value="1"/>
</dbReference>
<keyword evidence="1" id="KW-0040">ANK repeat</keyword>
<organism evidence="2 3">
    <name type="scientific">Pedobacter heparinus (strain ATCC 13125 / DSM 2366 / CIP 104194 / JCM 7457 / NBRC 12017 / NCIMB 9290 / NRRL B-14731 / HIM 762-3)</name>
    <dbReference type="NCBI Taxonomy" id="485917"/>
    <lineage>
        <taxon>Bacteria</taxon>
        <taxon>Pseudomonadati</taxon>
        <taxon>Bacteroidota</taxon>
        <taxon>Sphingobacteriia</taxon>
        <taxon>Sphingobacteriales</taxon>
        <taxon>Sphingobacteriaceae</taxon>
        <taxon>Pedobacter</taxon>
    </lineage>
</organism>
<dbReference type="HOGENOM" id="CLU_1123318_0_0_10"/>
<dbReference type="KEGG" id="phe:Phep_2896"/>
<dbReference type="OrthoDB" id="654305at2"/>
<reference evidence="2 3" key="1">
    <citation type="journal article" date="2009" name="Stand. Genomic Sci.">
        <title>Complete genome sequence of Pedobacter heparinus type strain (HIM 762-3).</title>
        <authorList>
            <person name="Han C."/>
            <person name="Spring S."/>
            <person name="Lapidus A."/>
            <person name="Del Rio T.G."/>
            <person name="Tice H."/>
            <person name="Copeland A."/>
            <person name="Cheng J.F."/>
            <person name="Lucas S."/>
            <person name="Chen F."/>
            <person name="Nolan M."/>
            <person name="Bruce D."/>
            <person name="Goodwin L."/>
            <person name="Pitluck S."/>
            <person name="Ivanova N."/>
            <person name="Mavromatis K."/>
            <person name="Mikhailova N."/>
            <person name="Pati A."/>
            <person name="Chen A."/>
            <person name="Palaniappan K."/>
            <person name="Land M."/>
            <person name="Hauser L."/>
            <person name="Chang Y.J."/>
            <person name="Jeffries C.C."/>
            <person name="Saunders E."/>
            <person name="Chertkov O."/>
            <person name="Brettin T."/>
            <person name="Goker M."/>
            <person name="Rohde M."/>
            <person name="Bristow J."/>
            <person name="Eisen J.A."/>
            <person name="Markowitz V."/>
            <person name="Hugenholtz P."/>
            <person name="Kyrpides N.C."/>
            <person name="Klenk H.P."/>
            <person name="Detter J.C."/>
        </authorList>
    </citation>
    <scope>NUCLEOTIDE SEQUENCE [LARGE SCALE GENOMIC DNA]</scope>
    <source>
        <strain evidence="3">ATCC 13125 / DSM 2366 / CIP 104194 / JCM 7457 / NBRC 12017 / NCIMB 9290 / NRRL B-14731 / HIM 762-3</strain>
    </source>
</reference>
<accession>C6Y1V2</accession>
<dbReference type="AlphaFoldDB" id="C6Y1V2"/>
<dbReference type="SUPFAM" id="SSF48403">
    <property type="entry name" value="Ankyrin repeat"/>
    <property type="match status" value="1"/>
</dbReference>
<dbReference type="SMART" id="SM00248">
    <property type="entry name" value="ANK"/>
    <property type="match status" value="2"/>
</dbReference>
<proteinExistence type="predicted"/>